<evidence type="ECO:0000313" key="3">
    <source>
        <dbReference type="EMBL" id="OOC54191.1"/>
    </source>
</evidence>
<gene>
    <name evidence="2" type="ORF">HNR06_005167</name>
    <name evidence="3" type="ORF">NOSIN_10545</name>
</gene>
<reference evidence="2 5" key="3">
    <citation type="submission" date="2020-07" db="EMBL/GenBank/DDBJ databases">
        <title>Sequencing the genomes of 1000 actinobacteria strains.</title>
        <authorList>
            <person name="Klenk H.-P."/>
        </authorList>
    </citation>
    <scope>NUCLEOTIDE SEQUENCE [LARGE SCALE GENOMIC DNA]</scope>
    <source>
        <strain evidence="2 5">DSM 45278</strain>
    </source>
</reference>
<keyword evidence="4" id="KW-1185">Reference proteome</keyword>
<organism evidence="3 4">
    <name type="scientific">Nocardiopsis sinuspersici</name>
    <dbReference type="NCBI Taxonomy" id="501010"/>
    <lineage>
        <taxon>Bacteria</taxon>
        <taxon>Bacillati</taxon>
        <taxon>Actinomycetota</taxon>
        <taxon>Actinomycetes</taxon>
        <taxon>Streptosporangiales</taxon>
        <taxon>Nocardiopsidaceae</taxon>
        <taxon>Nocardiopsis</taxon>
    </lineage>
</organism>
<keyword evidence="3" id="KW-0808">Transferase</keyword>
<comment type="caution">
    <text evidence="3">The sequence shown here is derived from an EMBL/GenBank/DDBJ whole genome shotgun (WGS) entry which is preliminary data.</text>
</comment>
<reference evidence="4" key="1">
    <citation type="submission" date="2016-08" db="EMBL/GenBank/DDBJ databases">
        <authorList>
            <person name="Tokovenko B."/>
            <person name="Kalinowski J."/>
        </authorList>
    </citation>
    <scope>NUCLEOTIDE SEQUENCE [LARGE SCALE GENOMIC DNA]</scope>
    <source>
        <strain evidence="4">UTMC102</strain>
    </source>
</reference>
<dbReference type="Proteomes" id="UP000189004">
    <property type="component" value="Unassembled WGS sequence"/>
</dbReference>
<dbReference type="EMBL" id="MCOK01000001">
    <property type="protein sequence ID" value="OOC54191.1"/>
    <property type="molecule type" value="Genomic_DNA"/>
</dbReference>
<protein>
    <submittedName>
        <fullName evidence="3">GNAT family N-acetyltransferase</fullName>
    </submittedName>
</protein>
<evidence type="ECO:0000313" key="5">
    <source>
        <dbReference type="Proteomes" id="UP000584931"/>
    </source>
</evidence>
<sequence>MPVPPSTTATTTAPTGPAGPDTAWRVDNLTGADVLADPAPWTDAYETVYADVLHLPDHSTPPFAERLAFSANRPGFRLTACYVGGELAGFAYGYTLPPTTGWWDGFVPLPGVDAEDVTAERPGRTFAMCEALVHVPFRGSGIVERSMPFFLSGREEERAAGLVAETNTHARDIFLRNGWQHVGDLAPHPGWRGHHCLLMPLNG</sequence>
<accession>A0A7Z0BL82</accession>
<name>A0A1V3C058_9ACTN</name>
<evidence type="ECO:0000256" key="1">
    <source>
        <dbReference type="SAM" id="MobiDB-lite"/>
    </source>
</evidence>
<dbReference type="RefSeq" id="WP_077690590.1">
    <property type="nucleotide sequence ID" value="NZ_JACCHL010000001.1"/>
</dbReference>
<reference evidence="3" key="2">
    <citation type="submission" date="2016-08" db="EMBL/GenBank/DDBJ databases">
        <authorList>
            <person name="Seilhamer J.J."/>
        </authorList>
    </citation>
    <scope>NUCLEOTIDE SEQUENCE [LARGE SCALE GENOMIC DNA]</scope>
    <source>
        <strain evidence="3">UTMC102</strain>
    </source>
</reference>
<dbReference type="EMBL" id="JACCHL010000001">
    <property type="protein sequence ID" value="NYH55578.1"/>
    <property type="molecule type" value="Genomic_DNA"/>
</dbReference>
<feature type="region of interest" description="Disordered" evidence="1">
    <location>
        <begin position="1"/>
        <end position="22"/>
    </location>
</feature>
<dbReference type="Proteomes" id="UP000584931">
    <property type="component" value="Unassembled WGS sequence"/>
</dbReference>
<evidence type="ECO:0000313" key="2">
    <source>
        <dbReference type="EMBL" id="NYH55578.1"/>
    </source>
</evidence>
<dbReference type="STRING" id="501010.NOSIN_10545"/>
<proteinExistence type="predicted"/>
<dbReference type="AlphaFoldDB" id="A0A1V3C058"/>
<dbReference type="SUPFAM" id="SSF55729">
    <property type="entry name" value="Acyl-CoA N-acyltransferases (Nat)"/>
    <property type="match status" value="1"/>
</dbReference>
<dbReference type="GO" id="GO:0016740">
    <property type="term" value="F:transferase activity"/>
    <property type="evidence" value="ECO:0007669"/>
    <property type="project" value="UniProtKB-KW"/>
</dbReference>
<evidence type="ECO:0000313" key="4">
    <source>
        <dbReference type="Proteomes" id="UP000189004"/>
    </source>
</evidence>
<accession>A0A1V3C058</accession>
<dbReference type="InterPro" id="IPR016181">
    <property type="entry name" value="Acyl_CoA_acyltransferase"/>
</dbReference>
<dbReference type="Gene3D" id="3.40.630.30">
    <property type="match status" value="1"/>
</dbReference>